<protein>
    <submittedName>
        <fullName evidence="3">Abortive infection protein</fullName>
    </submittedName>
</protein>
<proteinExistence type="predicted"/>
<dbReference type="GO" id="GO:0004175">
    <property type="term" value="F:endopeptidase activity"/>
    <property type="evidence" value="ECO:0007669"/>
    <property type="project" value="UniProtKB-ARBA"/>
</dbReference>
<dbReference type="AlphaFoldDB" id="A0A1Z5HQI8"/>
<dbReference type="PANTHER" id="PTHR43592">
    <property type="entry name" value="CAAX AMINO TERMINAL PROTEASE"/>
    <property type="match status" value="1"/>
</dbReference>
<feature type="transmembrane region" description="Helical" evidence="1">
    <location>
        <begin position="188"/>
        <end position="206"/>
    </location>
</feature>
<accession>A0A1Z5HQI8</accession>
<keyword evidence="1" id="KW-1133">Transmembrane helix</keyword>
<dbReference type="PANTHER" id="PTHR43592:SF15">
    <property type="entry name" value="CAAX AMINO TERMINAL PROTEASE FAMILY PROTEIN"/>
    <property type="match status" value="1"/>
</dbReference>
<feature type="transmembrane region" description="Helical" evidence="1">
    <location>
        <begin position="98"/>
        <end position="115"/>
    </location>
</feature>
<name>A0A1Z5HQI8_9FIRM</name>
<organism evidence="3 4">
    <name type="scientific">Calderihabitans maritimus</name>
    <dbReference type="NCBI Taxonomy" id="1246530"/>
    <lineage>
        <taxon>Bacteria</taxon>
        <taxon>Bacillati</taxon>
        <taxon>Bacillota</taxon>
        <taxon>Clostridia</taxon>
        <taxon>Neomoorellales</taxon>
        <taxon>Calderihabitantaceae</taxon>
        <taxon>Calderihabitans</taxon>
    </lineage>
</organism>
<keyword evidence="4" id="KW-1185">Reference proteome</keyword>
<feature type="transmembrane region" description="Helical" evidence="1">
    <location>
        <begin position="166"/>
        <end position="182"/>
    </location>
</feature>
<feature type="transmembrane region" description="Helical" evidence="1">
    <location>
        <begin position="31"/>
        <end position="52"/>
    </location>
</feature>
<comment type="caution">
    <text evidence="3">The sequence shown here is derived from an EMBL/GenBank/DDBJ whole genome shotgun (WGS) entry which is preliminary data.</text>
</comment>
<dbReference type="InterPro" id="IPR003675">
    <property type="entry name" value="Rce1/LyrA-like_dom"/>
</dbReference>
<reference evidence="4" key="1">
    <citation type="journal article" date="2017" name="Appl. Environ. Microbiol.">
        <title>Genomic analysis of Calderihabitans maritimus KKC1, a thermophilic hydrogenogenic carboxydotrophic bacterium isolated from marine sediment.</title>
        <authorList>
            <person name="Omae K."/>
            <person name="Yoneda Y."/>
            <person name="Fukuyama Y."/>
            <person name="Yoshida T."/>
            <person name="Sako Y."/>
        </authorList>
    </citation>
    <scope>NUCLEOTIDE SEQUENCE [LARGE SCALE GENOMIC DNA]</scope>
    <source>
        <strain evidence="4">KKC1</strain>
    </source>
</reference>
<gene>
    <name evidence="3" type="ORF">KKC1_07360</name>
</gene>
<sequence>MLEERLLPILNLGGGERLKADLLPAWTWKTVLAIFLLRLGLGRLLAGLTLFLPGMSTIWVNLFDRLIMIFLVVYVVLVRYKSSIRNLGLQLRPLGKNLLAGLLTGFILLGLTKLIPSSDHPLIRMAQEAKTAKSFLLPLFLGGVLTPVAEEIFYRGFTYPALRKELGVWWGLVSSSLFFALVHLNWRWFWEIALVGFGLTLLYEITGSLLPGMIAHAFLNLVRLIGVYLNYSGI</sequence>
<dbReference type="Pfam" id="PF02517">
    <property type="entry name" value="Rce1-like"/>
    <property type="match status" value="1"/>
</dbReference>
<feature type="transmembrane region" description="Helical" evidence="1">
    <location>
        <begin position="135"/>
        <end position="154"/>
    </location>
</feature>
<dbReference type="GO" id="GO:0080120">
    <property type="term" value="P:CAAX-box protein maturation"/>
    <property type="evidence" value="ECO:0007669"/>
    <property type="project" value="UniProtKB-ARBA"/>
</dbReference>
<evidence type="ECO:0000256" key="1">
    <source>
        <dbReference type="SAM" id="Phobius"/>
    </source>
</evidence>
<feature type="domain" description="CAAX prenyl protease 2/Lysostaphin resistance protein A-like" evidence="2">
    <location>
        <begin position="134"/>
        <end position="222"/>
    </location>
</feature>
<evidence type="ECO:0000313" key="4">
    <source>
        <dbReference type="Proteomes" id="UP000197032"/>
    </source>
</evidence>
<evidence type="ECO:0000313" key="3">
    <source>
        <dbReference type="EMBL" id="GAW91575.1"/>
    </source>
</evidence>
<dbReference type="EMBL" id="BDGJ01000020">
    <property type="protein sequence ID" value="GAW91575.1"/>
    <property type="molecule type" value="Genomic_DNA"/>
</dbReference>
<feature type="transmembrane region" description="Helical" evidence="1">
    <location>
        <begin position="58"/>
        <end position="77"/>
    </location>
</feature>
<keyword evidence="1" id="KW-0812">Transmembrane</keyword>
<dbReference type="Proteomes" id="UP000197032">
    <property type="component" value="Unassembled WGS sequence"/>
</dbReference>
<keyword evidence="1" id="KW-0472">Membrane</keyword>
<evidence type="ECO:0000259" key="2">
    <source>
        <dbReference type="Pfam" id="PF02517"/>
    </source>
</evidence>